<accession>A0ABV0MIX4</accession>
<comment type="caution">
    <text evidence="2">The sequence shown here is derived from an EMBL/GenBank/DDBJ whole genome shotgun (WGS) entry which is preliminary data.</text>
</comment>
<keyword evidence="3" id="KW-1185">Reference proteome</keyword>
<dbReference type="PANTHER" id="PTHR45975">
    <property type="entry name" value="NUCLEOSOME-REMODELING FACTOR SUBUNIT BPTF"/>
    <property type="match status" value="1"/>
</dbReference>
<reference evidence="2 3" key="1">
    <citation type="submission" date="2021-06" db="EMBL/GenBank/DDBJ databases">
        <authorList>
            <person name="Palmer J.M."/>
        </authorList>
    </citation>
    <scope>NUCLEOTIDE SEQUENCE [LARGE SCALE GENOMIC DNA]</scope>
    <source>
        <strain evidence="2 3">GA_2019</strain>
        <tissue evidence="2">Muscle</tissue>
    </source>
</reference>
<proteinExistence type="predicted"/>
<dbReference type="InterPro" id="IPR038028">
    <property type="entry name" value="BPTF"/>
</dbReference>
<dbReference type="Proteomes" id="UP001476798">
    <property type="component" value="Unassembled WGS sequence"/>
</dbReference>
<dbReference type="EMBL" id="JAHRIO010001610">
    <property type="protein sequence ID" value="MEQ2159063.1"/>
    <property type="molecule type" value="Genomic_DNA"/>
</dbReference>
<dbReference type="PANTHER" id="PTHR45975:SF2">
    <property type="entry name" value="NUCLEOSOME-REMODELING FACTOR SUBUNIT BPTF"/>
    <property type="match status" value="1"/>
</dbReference>
<name>A0ABV0MIX4_9TELE</name>
<evidence type="ECO:0000313" key="2">
    <source>
        <dbReference type="EMBL" id="MEQ2159063.1"/>
    </source>
</evidence>
<feature type="region of interest" description="Disordered" evidence="1">
    <location>
        <begin position="150"/>
        <end position="209"/>
    </location>
</feature>
<feature type="compositionally biased region" description="Low complexity" evidence="1">
    <location>
        <begin position="159"/>
        <end position="176"/>
    </location>
</feature>
<gene>
    <name evidence="2" type="ORF">GOODEAATRI_018702</name>
</gene>
<evidence type="ECO:0000256" key="1">
    <source>
        <dbReference type="SAM" id="MobiDB-lite"/>
    </source>
</evidence>
<organism evidence="2 3">
    <name type="scientific">Goodea atripinnis</name>
    <dbReference type="NCBI Taxonomy" id="208336"/>
    <lineage>
        <taxon>Eukaryota</taxon>
        <taxon>Metazoa</taxon>
        <taxon>Chordata</taxon>
        <taxon>Craniata</taxon>
        <taxon>Vertebrata</taxon>
        <taxon>Euteleostomi</taxon>
        <taxon>Actinopterygii</taxon>
        <taxon>Neopterygii</taxon>
        <taxon>Teleostei</taxon>
        <taxon>Neoteleostei</taxon>
        <taxon>Acanthomorphata</taxon>
        <taxon>Ovalentaria</taxon>
        <taxon>Atherinomorphae</taxon>
        <taxon>Cyprinodontiformes</taxon>
        <taxon>Goodeidae</taxon>
        <taxon>Goodea</taxon>
    </lineage>
</organism>
<evidence type="ECO:0000313" key="3">
    <source>
        <dbReference type="Proteomes" id="UP001476798"/>
    </source>
</evidence>
<protein>
    <submittedName>
        <fullName evidence="2">Uncharacterized protein</fullName>
    </submittedName>
</protein>
<sequence>MAVSGNKRSSATRMVTRLRNPESKLSQLKNQQVAAAVHEANRGFKEGKEVRLKHCNNITTQYSMTNWIKAVQMCSKAREFALALAILECAIKPVAMLPVWKDSLGHTRYMTLLSVCNVSKGFLTRVAYKKKVKTSKLDSLLERRVKQHMIEEKRRQQVSAPRSLAPAPVSSSSIPAPSTPVRPRSGHSEENGFGPEENQGNLQGFGHNGRIGDLSSKPVSPVPQVNGNDGLVSESLLSNSVVSLNNGVLTDRSQSKLNSIGKAEEQWLVVSLKDGAQQKPLVNGDLDSVNAAVVLKGKGAYSYSEAEGKISTLDQDYSPPLKMTKLENSTNKFGVDNRSNLQNNSTLAFYPEETKHTPAMKIIRMAPSPIPSAESSLSDGFAEENSNSGSAEPFKTIITQVTTASTTTTVVSTETRTDKVSVKTPGVPTVSTVMTQSSAVSTLSSMTKTTVTKVCCSGLDGLSDDSQSETLVQEQRTTHSICTCESAAGAGGKTMVSSISMSQEDSLSTKGRVCLLKFSRTKKTRSDTALPSYRKFITKSSRRSIFVLPHDDLKVLARRGGFREVPVFSYNAKPAQDIWPYPSPRPTFGITWRYICYSCVIK</sequence>